<reference evidence="1" key="1">
    <citation type="submission" date="2016-03" db="EMBL/GenBank/DDBJ databases">
        <title>Mechanisms controlling the formation of the plant cell surface in tip-growing cells are functionally conserved among land plants.</title>
        <authorList>
            <person name="Honkanen S."/>
            <person name="Jones V.A."/>
            <person name="Morieri G."/>
            <person name="Champion C."/>
            <person name="Hetherington A.J."/>
            <person name="Kelly S."/>
            <person name="Saint-Marcoux D."/>
            <person name="Proust H."/>
            <person name="Prescott H."/>
            <person name="Dolan L."/>
        </authorList>
    </citation>
    <scope>NUCLEOTIDE SEQUENCE [LARGE SCALE GENOMIC DNA]</scope>
    <source>
        <tissue evidence="1">Whole gametophyte</tissue>
    </source>
</reference>
<keyword evidence="2" id="KW-1185">Reference proteome</keyword>
<evidence type="ECO:0000313" key="1">
    <source>
        <dbReference type="EMBL" id="OAE28784.1"/>
    </source>
</evidence>
<dbReference type="EMBL" id="LVLJ01001671">
    <property type="protein sequence ID" value="OAE28784.1"/>
    <property type="molecule type" value="Genomic_DNA"/>
</dbReference>
<name>A0A176W716_MARPO</name>
<accession>A0A176W716</accession>
<evidence type="ECO:0000313" key="2">
    <source>
        <dbReference type="Proteomes" id="UP000077202"/>
    </source>
</evidence>
<dbReference type="Proteomes" id="UP000077202">
    <property type="component" value="Unassembled WGS sequence"/>
</dbReference>
<gene>
    <name evidence="1" type="ORF">AXG93_2446s1260</name>
</gene>
<dbReference type="AlphaFoldDB" id="A0A176W716"/>
<organism evidence="1 2">
    <name type="scientific">Marchantia polymorpha subsp. ruderalis</name>
    <dbReference type="NCBI Taxonomy" id="1480154"/>
    <lineage>
        <taxon>Eukaryota</taxon>
        <taxon>Viridiplantae</taxon>
        <taxon>Streptophyta</taxon>
        <taxon>Embryophyta</taxon>
        <taxon>Marchantiophyta</taxon>
        <taxon>Marchantiopsida</taxon>
        <taxon>Marchantiidae</taxon>
        <taxon>Marchantiales</taxon>
        <taxon>Marchantiaceae</taxon>
        <taxon>Marchantia</taxon>
    </lineage>
</organism>
<protein>
    <submittedName>
        <fullName evidence="1">Uncharacterized protein</fullName>
    </submittedName>
</protein>
<comment type="caution">
    <text evidence="1">The sequence shown here is derived from an EMBL/GenBank/DDBJ whole genome shotgun (WGS) entry which is preliminary data.</text>
</comment>
<sequence>MDLGLSILYSTSRAIMYGVGNGRNWHDSKIRHVPGLLRAAAGAAVIRTDKSVNFTGPSWYPRTEKIVTFETQQGKPNSSVFLRIAPDLQSGSDKLAPVDSGLLSGGEVVIGEIATYKSESSVFFSSSTDALAGSCMPDADAVHDVTCPLPSLSSLAVTPVSSHAVPRFPDQEIESSSELLLDLGEMW</sequence>
<proteinExistence type="predicted"/>